<dbReference type="Pfam" id="PF02273">
    <property type="entry name" value="Acyl_transf_2"/>
    <property type="match status" value="1"/>
</dbReference>
<dbReference type="RefSeq" id="WP_147072044.1">
    <property type="nucleotide sequence ID" value="NZ_AP021884.1"/>
</dbReference>
<evidence type="ECO:0000256" key="2">
    <source>
        <dbReference type="ARBA" id="ARBA00022679"/>
    </source>
</evidence>
<evidence type="ECO:0000313" key="6">
    <source>
        <dbReference type="Proteomes" id="UP000321337"/>
    </source>
</evidence>
<keyword evidence="6" id="KW-1185">Reference proteome</keyword>
<evidence type="ECO:0000256" key="3">
    <source>
        <dbReference type="ARBA" id="ARBA00023223"/>
    </source>
</evidence>
<dbReference type="GO" id="GO:0008218">
    <property type="term" value="P:bioluminescence"/>
    <property type="evidence" value="ECO:0007669"/>
    <property type="project" value="UniProtKB-KW"/>
</dbReference>
<name>A0A512L6T9_9PROT</name>
<dbReference type="SUPFAM" id="SSF53474">
    <property type="entry name" value="alpha/beta-Hydrolases"/>
    <property type="match status" value="1"/>
</dbReference>
<evidence type="ECO:0000256" key="4">
    <source>
        <dbReference type="ARBA" id="ARBA00023315"/>
    </source>
</evidence>
<keyword evidence="2" id="KW-0808">Transferase</keyword>
<reference evidence="5 6" key="1">
    <citation type="submission" date="2019-07" db="EMBL/GenBank/DDBJ databases">
        <title>Whole genome shotgun sequence of Thiobacillus plumbophilus NBRC 107929.</title>
        <authorList>
            <person name="Hosoyama A."/>
            <person name="Uohara A."/>
            <person name="Ohji S."/>
            <person name="Ichikawa N."/>
        </authorList>
    </citation>
    <scope>NUCLEOTIDE SEQUENCE [LARGE SCALE GENOMIC DNA]</scope>
    <source>
        <strain evidence="5 6">NBRC 107929</strain>
    </source>
</reference>
<sequence>MITIEPAQIEVAGHRIQLAIDRPKSAQTEELPVIVMPPAFNKTMRDYFLLSLYFVYNDFLVIRYDNVNHLGRSSGSIYDFNLSDCLFTLEQVTAFVRDRFQSRVSVLATSLMGRVMLRHLRSPLAGIYELVGLLLPVVNVEHTINHIVGIDLFERERAGDPVIEVDILGNRVRAERFVRDVIQQQYDSVTSVMDDLRHADRDLLVFAAPKDEWVRYDEVLSLFSRYERTQQMVVLENSSHQLDRNLVACKQLFREVVGSYMRAIDVKKRDPRFPSFREIVANSRIDRAHEEADSLTVAGV</sequence>
<dbReference type="Gene3D" id="3.40.50.1820">
    <property type="entry name" value="alpha/beta hydrolase"/>
    <property type="match status" value="1"/>
</dbReference>
<dbReference type="OrthoDB" id="9757640at2"/>
<comment type="caution">
    <text evidence="5">The sequence shown here is derived from an EMBL/GenBank/DDBJ whole genome shotgun (WGS) entry which is preliminary data.</text>
</comment>
<proteinExistence type="predicted"/>
<dbReference type="InterPro" id="IPR003157">
    <property type="entry name" value="LuxD"/>
</dbReference>
<dbReference type="GO" id="GO:0006631">
    <property type="term" value="P:fatty acid metabolic process"/>
    <property type="evidence" value="ECO:0007669"/>
    <property type="project" value="InterPro"/>
</dbReference>
<keyword evidence="3" id="KW-0455">Luminescence</keyword>
<protein>
    <submittedName>
        <fullName evidence="5">Uncharacterized protein</fullName>
    </submittedName>
</protein>
<dbReference type="Proteomes" id="UP000321337">
    <property type="component" value="Unassembled WGS sequence"/>
</dbReference>
<gene>
    <name evidence="5" type="ORF">TPL01_13360</name>
</gene>
<keyword evidence="4" id="KW-0012">Acyltransferase</keyword>
<dbReference type="EMBL" id="BKAD01000012">
    <property type="protein sequence ID" value="GEP30198.1"/>
    <property type="molecule type" value="Genomic_DNA"/>
</dbReference>
<accession>A0A512L6T9</accession>
<evidence type="ECO:0000256" key="1">
    <source>
        <dbReference type="ARBA" id="ARBA00003846"/>
    </source>
</evidence>
<evidence type="ECO:0000313" key="5">
    <source>
        <dbReference type="EMBL" id="GEP30198.1"/>
    </source>
</evidence>
<dbReference type="AlphaFoldDB" id="A0A512L6T9"/>
<dbReference type="InterPro" id="IPR029058">
    <property type="entry name" value="AB_hydrolase_fold"/>
</dbReference>
<organism evidence="5 6">
    <name type="scientific">Sulfuriferula plumbiphila</name>
    <dbReference type="NCBI Taxonomy" id="171865"/>
    <lineage>
        <taxon>Bacteria</taxon>
        <taxon>Pseudomonadati</taxon>
        <taxon>Pseudomonadota</taxon>
        <taxon>Betaproteobacteria</taxon>
        <taxon>Nitrosomonadales</taxon>
        <taxon>Sulfuricellaceae</taxon>
        <taxon>Sulfuriferula</taxon>
    </lineage>
</organism>
<comment type="function">
    <text evidence="1">Acyl transferase is part of the fatty acid reductase system required for aldehyde biosynthesis; it produces fatty acids for the luminescent reaction.</text>
</comment>
<dbReference type="GO" id="GO:0016746">
    <property type="term" value="F:acyltransferase activity"/>
    <property type="evidence" value="ECO:0007669"/>
    <property type="project" value="UniProtKB-KW"/>
</dbReference>